<evidence type="ECO:0000259" key="5">
    <source>
        <dbReference type="PROSITE" id="PS51063"/>
    </source>
</evidence>
<reference evidence="6 7" key="1">
    <citation type="submission" date="2018-08" db="EMBL/GenBank/DDBJ databases">
        <title>A genome reference for cultivated species of the human gut microbiota.</title>
        <authorList>
            <person name="Zou Y."/>
            <person name="Xue W."/>
            <person name="Luo G."/>
        </authorList>
    </citation>
    <scope>NUCLEOTIDE SEQUENCE [LARGE SCALE GENOMIC DNA]</scope>
    <source>
        <strain evidence="6 7">AM42-38</strain>
    </source>
</reference>
<dbReference type="InterPro" id="IPR000595">
    <property type="entry name" value="cNMP-bd_dom"/>
</dbReference>
<dbReference type="PANTHER" id="PTHR24567:SF58">
    <property type="entry name" value="CYCLIC AMP-BINDING REGULATORY PROTEIN"/>
    <property type="match status" value="1"/>
</dbReference>
<dbReference type="Gene3D" id="2.60.120.10">
    <property type="entry name" value="Jelly Rolls"/>
    <property type="match status" value="1"/>
</dbReference>
<dbReference type="AlphaFoldDB" id="A0A413SVQ8"/>
<organism evidence="6 7">
    <name type="scientific">Phocaeicola coprophilus</name>
    <dbReference type="NCBI Taxonomy" id="387090"/>
    <lineage>
        <taxon>Bacteria</taxon>
        <taxon>Pseudomonadati</taxon>
        <taxon>Bacteroidota</taxon>
        <taxon>Bacteroidia</taxon>
        <taxon>Bacteroidales</taxon>
        <taxon>Bacteroidaceae</taxon>
        <taxon>Phocaeicola</taxon>
    </lineage>
</organism>
<feature type="domain" description="Cyclic nucleotide-binding" evidence="4">
    <location>
        <begin position="14"/>
        <end position="113"/>
    </location>
</feature>
<evidence type="ECO:0000256" key="3">
    <source>
        <dbReference type="ARBA" id="ARBA00023163"/>
    </source>
</evidence>
<gene>
    <name evidence="6" type="ORF">DW921_14015</name>
</gene>
<dbReference type="GO" id="GO:0003700">
    <property type="term" value="F:DNA-binding transcription factor activity"/>
    <property type="evidence" value="ECO:0007669"/>
    <property type="project" value="TreeGrafter"/>
</dbReference>
<keyword evidence="2" id="KW-0238">DNA-binding</keyword>
<keyword evidence="3" id="KW-0804">Transcription</keyword>
<dbReference type="PROSITE" id="PS50042">
    <property type="entry name" value="CNMP_BINDING_3"/>
    <property type="match status" value="1"/>
</dbReference>
<dbReference type="InterPro" id="IPR012318">
    <property type="entry name" value="HTH_CRP"/>
</dbReference>
<dbReference type="InterPro" id="IPR018490">
    <property type="entry name" value="cNMP-bd_dom_sf"/>
</dbReference>
<sequence>MEETMYDKLLQLPLFQGICKNDFTTILEKVKLHFHKYTPNTSIVKQGTTCKQLIFILSGSVQSESADSRHSYTIEETFTGPHVIEPYSLFGMHTSYTASYKALTEVTALIIDKSYVVAQLNNYEIFRLNYLNILSNRAQTIYNKLWNAHIGNTRNKIINFLLLRCASQTGPKTLYIKMEVLAELIDDTRINVSKVLNEFQQQGLAELSRKKIIIPELKPLAEEYENSFTLHSLTKE</sequence>
<dbReference type="PROSITE" id="PS51063">
    <property type="entry name" value="HTH_CRP_2"/>
    <property type="match status" value="1"/>
</dbReference>
<dbReference type="Pfam" id="PF13545">
    <property type="entry name" value="HTH_Crp_2"/>
    <property type="match status" value="1"/>
</dbReference>
<dbReference type="SUPFAM" id="SSF51206">
    <property type="entry name" value="cAMP-binding domain-like"/>
    <property type="match status" value="1"/>
</dbReference>
<evidence type="ECO:0000259" key="4">
    <source>
        <dbReference type="PROSITE" id="PS50042"/>
    </source>
</evidence>
<proteinExistence type="predicted"/>
<accession>A0A413SVQ8</accession>
<dbReference type="GO" id="GO:0005829">
    <property type="term" value="C:cytosol"/>
    <property type="evidence" value="ECO:0007669"/>
    <property type="project" value="TreeGrafter"/>
</dbReference>
<dbReference type="Pfam" id="PF00027">
    <property type="entry name" value="cNMP_binding"/>
    <property type="match status" value="1"/>
</dbReference>
<dbReference type="SUPFAM" id="SSF46785">
    <property type="entry name" value="Winged helix' DNA-binding domain"/>
    <property type="match status" value="1"/>
</dbReference>
<protein>
    <submittedName>
        <fullName evidence="6">Crp/Fnr family transcriptional regulator</fullName>
    </submittedName>
</protein>
<name>A0A413SVQ8_9BACT</name>
<dbReference type="InterPro" id="IPR050397">
    <property type="entry name" value="Env_Response_Regulators"/>
</dbReference>
<evidence type="ECO:0000256" key="2">
    <source>
        <dbReference type="ARBA" id="ARBA00023125"/>
    </source>
</evidence>
<dbReference type="EMBL" id="QSFT01000044">
    <property type="protein sequence ID" value="RHA73122.1"/>
    <property type="molecule type" value="Genomic_DNA"/>
</dbReference>
<dbReference type="PROSITE" id="PS00888">
    <property type="entry name" value="CNMP_BINDING_1"/>
    <property type="match status" value="1"/>
</dbReference>
<feature type="domain" description="HTH crp-type" evidence="5">
    <location>
        <begin position="151"/>
        <end position="218"/>
    </location>
</feature>
<dbReference type="InterPro" id="IPR036390">
    <property type="entry name" value="WH_DNA-bd_sf"/>
</dbReference>
<comment type="caution">
    <text evidence="6">The sequence shown here is derived from an EMBL/GenBank/DDBJ whole genome shotgun (WGS) entry which is preliminary data.</text>
</comment>
<evidence type="ECO:0000313" key="6">
    <source>
        <dbReference type="EMBL" id="RHA73122.1"/>
    </source>
</evidence>
<dbReference type="GO" id="GO:0003677">
    <property type="term" value="F:DNA binding"/>
    <property type="evidence" value="ECO:0007669"/>
    <property type="project" value="UniProtKB-KW"/>
</dbReference>
<evidence type="ECO:0000256" key="1">
    <source>
        <dbReference type="ARBA" id="ARBA00023015"/>
    </source>
</evidence>
<dbReference type="CDD" id="cd00038">
    <property type="entry name" value="CAP_ED"/>
    <property type="match status" value="1"/>
</dbReference>
<dbReference type="PANTHER" id="PTHR24567">
    <property type="entry name" value="CRP FAMILY TRANSCRIPTIONAL REGULATORY PROTEIN"/>
    <property type="match status" value="1"/>
</dbReference>
<keyword evidence="1" id="KW-0805">Transcription regulation</keyword>
<dbReference type="Proteomes" id="UP000283855">
    <property type="component" value="Unassembled WGS sequence"/>
</dbReference>
<dbReference type="InterPro" id="IPR014710">
    <property type="entry name" value="RmlC-like_jellyroll"/>
</dbReference>
<dbReference type="InterPro" id="IPR018488">
    <property type="entry name" value="cNMP-bd_CS"/>
</dbReference>
<evidence type="ECO:0000313" key="7">
    <source>
        <dbReference type="Proteomes" id="UP000283855"/>
    </source>
</evidence>
<dbReference type="RefSeq" id="WP_118400980.1">
    <property type="nucleotide sequence ID" value="NZ_CABJGD010000044.1"/>
</dbReference>